<feature type="domain" description="Release factor glutamine methyltransferase N-terminal" evidence="1">
    <location>
        <begin position="41"/>
        <end position="63"/>
    </location>
</feature>
<dbReference type="InterPro" id="IPR029063">
    <property type="entry name" value="SAM-dependent_MTases_sf"/>
</dbReference>
<dbReference type="InterPro" id="IPR050320">
    <property type="entry name" value="N5-glutamine_MTase"/>
</dbReference>
<dbReference type="Gene3D" id="1.10.8.10">
    <property type="entry name" value="DNA helicase RuvA subunit, C-terminal domain"/>
    <property type="match status" value="1"/>
</dbReference>
<sequence>MNKTVRALLLNLKAKLGAGDASRELRWMQETLQAEPSRGLEQRDLEGMLRRRLTGEPLQYILGIHPFGSNLELKIQPETEDWAIRLANHLKPGSEGPLSVLDLCTGSGCIPLLLCAENAKAIVHALGVDVSDHAVQLAQENSRMYGFDGGIRSIVDQPKQPASTSQCSTFEVLRTDIFAPAFAHILSTHPLRPFNVLTSNPPYILRTSYDALPASVREWEDSIALVGEAPPLNLPGAATPDDSDGLAPGLIVPDGWLALEVGGGDQADAVEQILQEHRVVRSTTVWKDPWGIKRTVVGRV</sequence>
<dbReference type="PANTHER" id="PTHR18895">
    <property type="entry name" value="HEMK METHYLTRANSFERASE"/>
    <property type="match status" value="1"/>
</dbReference>
<evidence type="ECO:0000259" key="1">
    <source>
        <dbReference type="Pfam" id="PF17827"/>
    </source>
</evidence>
<evidence type="ECO:0000313" key="2">
    <source>
        <dbReference type="EMBL" id="KAF9520285.1"/>
    </source>
</evidence>
<dbReference type="Gene3D" id="3.40.50.150">
    <property type="entry name" value="Vaccinia Virus protein VP39"/>
    <property type="match status" value="1"/>
</dbReference>
<proteinExistence type="predicted"/>
<organism evidence="2 3">
    <name type="scientific">Hydnum rufescens UP504</name>
    <dbReference type="NCBI Taxonomy" id="1448309"/>
    <lineage>
        <taxon>Eukaryota</taxon>
        <taxon>Fungi</taxon>
        <taxon>Dikarya</taxon>
        <taxon>Basidiomycota</taxon>
        <taxon>Agaricomycotina</taxon>
        <taxon>Agaricomycetes</taxon>
        <taxon>Cantharellales</taxon>
        <taxon>Hydnaceae</taxon>
        <taxon>Hydnum</taxon>
    </lineage>
</organism>
<dbReference type="InterPro" id="IPR040758">
    <property type="entry name" value="PrmC_N"/>
</dbReference>
<evidence type="ECO:0000313" key="3">
    <source>
        <dbReference type="Proteomes" id="UP000886523"/>
    </source>
</evidence>
<dbReference type="EMBL" id="MU128912">
    <property type="protein sequence ID" value="KAF9520285.1"/>
    <property type="molecule type" value="Genomic_DNA"/>
</dbReference>
<dbReference type="Proteomes" id="UP000886523">
    <property type="component" value="Unassembled WGS sequence"/>
</dbReference>
<dbReference type="Pfam" id="PF17827">
    <property type="entry name" value="PrmC_N"/>
    <property type="match status" value="1"/>
</dbReference>
<dbReference type="CDD" id="cd02440">
    <property type="entry name" value="AdoMet_MTases"/>
    <property type="match status" value="1"/>
</dbReference>
<keyword evidence="3" id="KW-1185">Reference proteome</keyword>
<accession>A0A9P6E2H4</accession>
<name>A0A9P6E2H4_9AGAM</name>
<dbReference type="PANTHER" id="PTHR18895:SF74">
    <property type="entry name" value="MTRF1L RELEASE FACTOR GLUTAMINE METHYLTRANSFERASE"/>
    <property type="match status" value="1"/>
</dbReference>
<dbReference type="SUPFAM" id="SSF53335">
    <property type="entry name" value="S-adenosyl-L-methionine-dependent methyltransferases"/>
    <property type="match status" value="1"/>
</dbReference>
<gene>
    <name evidence="2" type="ORF">BS47DRAFT_1335876</name>
</gene>
<dbReference type="OrthoDB" id="269872at2759"/>
<protein>
    <recommendedName>
        <fullName evidence="1">Release factor glutamine methyltransferase N-terminal domain-containing protein</fullName>
    </recommendedName>
</protein>
<dbReference type="AlphaFoldDB" id="A0A9P6E2H4"/>
<reference evidence="2" key="1">
    <citation type="journal article" date="2020" name="Nat. Commun.">
        <title>Large-scale genome sequencing of mycorrhizal fungi provides insights into the early evolution of symbiotic traits.</title>
        <authorList>
            <person name="Miyauchi S."/>
            <person name="Kiss E."/>
            <person name="Kuo A."/>
            <person name="Drula E."/>
            <person name="Kohler A."/>
            <person name="Sanchez-Garcia M."/>
            <person name="Morin E."/>
            <person name="Andreopoulos B."/>
            <person name="Barry K.W."/>
            <person name="Bonito G."/>
            <person name="Buee M."/>
            <person name="Carver A."/>
            <person name="Chen C."/>
            <person name="Cichocki N."/>
            <person name="Clum A."/>
            <person name="Culley D."/>
            <person name="Crous P.W."/>
            <person name="Fauchery L."/>
            <person name="Girlanda M."/>
            <person name="Hayes R.D."/>
            <person name="Keri Z."/>
            <person name="LaButti K."/>
            <person name="Lipzen A."/>
            <person name="Lombard V."/>
            <person name="Magnuson J."/>
            <person name="Maillard F."/>
            <person name="Murat C."/>
            <person name="Nolan M."/>
            <person name="Ohm R.A."/>
            <person name="Pangilinan J."/>
            <person name="Pereira M.F."/>
            <person name="Perotto S."/>
            <person name="Peter M."/>
            <person name="Pfister S."/>
            <person name="Riley R."/>
            <person name="Sitrit Y."/>
            <person name="Stielow J.B."/>
            <person name="Szollosi G."/>
            <person name="Zifcakova L."/>
            <person name="Stursova M."/>
            <person name="Spatafora J.W."/>
            <person name="Tedersoo L."/>
            <person name="Vaario L.M."/>
            <person name="Yamada A."/>
            <person name="Yan M."/>
            <person name="Wang P."/>
            <person name="Xu J."/>
            <person name="Bruns T."/>
            <person name="Baldrian P."/>
            <person name="Vilgalys R."/>
            <person name="Dunand C."/>
            <person name="Henrissat B."/>
            <person name="Grigoriev I.V."/>
            <person name="Hibbett D."/>
            <person name="Nagy L.G."/>
            <person name="Martin F.M."/>
        </authorList>
    </citation>
    <scope>NUCLEOTIDE SEQUENCE</scope>
    <source>
        <strain evidence="2">UP504</strain>
    </source>
</reference>
<comment type="caution">
    <text evidence="2">The sequence shown here is derived from an EMBL/GenBank/DDBJ whole genome shotgun (WGS) entry which is preliminary data.</text>
</comment>
<dbReference type="GO" id="GO:0005739">
    <property type="term" value="C:mitochondrion"/>
    <property type="evidence" value="ECO:0007669"/>
    <property type="project" value="TreeGrafter"/>
</dbReference>